<feature type="domain" description="EamA" evidence="2">
    <location>
        <begin position="162"/>
        <end position="299"/>
    </location>
</feature>
<feature type="transmembrane region" description="Helical" evidence="1">
    <location>
        <begin position="227"/>
        <end position="249"/>
    </location>
</feature>
<keyword evidence="1" id="KW-1133">Transmembrane helix</keyword>
<sequence length="302" mass="32948">MALWIPITIGAAFAQNLRFMLQKHLRATGLSTGGATFARFVFAFPLAGILAGALLIMRGETLPTFGARFWIFSSLGGLSQIIATMCVVALFAQRNFAVGITFKKTEVVLAAIFGFVVLGDRISTNGFLAIIVGLIGVIILSDKPDLKSVKKWYHPLWNKSAALGITSGALFGFSGIAYRGASLSLGHGDFLLRATITLACVTAFQTLVMAIFLWVKEQGELQRVFAAWRVTALVGLTGMIGSWFWFMAFTLQNAAYVKALGQIELVFTFIGSYFVFKERNSTRELIGIALVVLSILLLVLWR</sequence>
<feature type="transmembrane region" description="Helical" evidence="1">
    <location>
        <begin position="69"/>
        <end position="92"/>
    </location>
</feature>
<name>A0ABQ3D1W5_9RHOB</name>
<feature type="transmembrane region" description="Helical" evidence="1">
    <location>
        <begin position="161"/>
        <end position="178"/>
    </location>
</feature>
<protein>
    <submittedName>
        <fullName evidence="3">Membrane protein</fullName>
    </submittedName>
</protein>
<organism evidence="3 4">
    <name type="scientific">Paramylibacter ulvae</name>
    <dbReference type="NCBI Taxonomy" id="1651968"/>
    <lineage>
        <taxon>Bacteria</taxon>
        <taxon>Pseudomonadati</taxon>
        <taxon>Pseudomonadota</taxon>
        <taxon>Alphaproteobacteria</taxon>
        <taxon>Rhodobacterales</taxon>
        <taxon>Paracoccaceae</taxon>
        <taxon>Paramylibacter</taxon>
    </lineage>
</organism>
<keyword evidence="1" id="KW-0472">Membrane</keyword>
<evidence type="ECO:0000313" key="3">
    <source>
        <dbReference type="EMBL" id="GHA54425.1"/>
    </source>
</evidence>
<dbReference type="PANTHER" id="PTHR22911">
    <property type="entry name" value="ACYL-MALONYL CONDENSING ENZYME-RELATED"/>
    <property type="match status" value="1"/>
</dbReference>
<comment type="caution">
    <text evidence="3">The sequence shown here is derived from an EMBL/GenBank/DDBJ whole genome shotgun (WGS) entry which is preliminary data.</text>
</comment>
<dbReference type="PANTHER" id="PTHR22911:SF137">
    <property type="entry name" value="SOLUTE CARRIER FAMILY 35 MEMBER G2-RELATED"/>
    <property type="match status" value="1"/>
</dbReference>
<evidence type="ECO:0000313" key="4">
    <source>
        <dbReference type="Proteomes" id="UP000634455"/>
    </source>
</evidence>
<feature type="transmembrane region" description="Helical" evidence="1">
    <location>
        <begin position="38"/>
        <end position="57"/>
    </location>
</feature>
<evidence type="ECO:0000259" key="2">
    <source>
        <dbReference type="Pfam" id="PF00892"/>
    </source>
</evidence>
<proteinExistence type="predicted"/>
<feature type="transmembrane region" description="Helical" evidence="1">
    <location>
        <begin position="112"/>
        <end position="140"/>
    </location>
</feature>
<dbReference type="Gene3D" id="1.10.3730.20">
    <property type="match status" value="1"/>
</dbReference>
<dbReference type="InterPro" id="IPR037185">
    <property type="entry name" value="EmrE-like"/>
</dbReference>
<reference evidence="4" key="1">
    <citation type="journal article" date="2019" name="Int. J. Syst. Evol. Microbiol.">
        <title>The Global Catalogue of Microorganisms (GCM) 10K type strain sequencing project: providing services to taxonomists for standard genome sequencing and annotation.</title>
        <authorList>
            <consortium name="The Broad Institute Genomics Platform"/>
            <consortium name="The Broad Institute Genome Sequencing Center for Infectious Disease"/>
            <person name="Wu L."/>
            <person name="Ma J."/>
        </authorList>
    </citation>
    <scope>NUCLEOTIDE SEQUENCE [LARGE SCALE GENOMIC DNA]</scope>
    <source>
        <strain evidence="4">KCTC 32465</strain>
    </source>
</reference>
<dbReference type="Pfam" id="PF00892">
    <property type="entry name" value="EamA"/>
    <property type="match status" value="1"/>
</dbReference>
<evidence type="ECO:0000256" key="1">
    <source>
        <dbReference type="SAM" id="Phobius"/>
    </source>
</evidence>
<dbReference type="Proteomes" id="UP000634455">
    <property type="component" value="Unassembled WGS sequence"/>
</dbReference>
<accession>A0ABQ3D1W5</accession>
<dbReference type="EMBL" id="BMZF01000005">
    <property type="protein sequence ID" value="GHA54425.1"/>
    <property type="molecule type" value="Genomic_DNA"/>
</dbReference>
<feature type="transmembrane region" description="Helical" evidence="1">
    <location>
        <begin position="285"/>
        <end position="301"/>
    </location>
</feature>
<dbReference type="InterPro" id="IPR000620">
    <property type="entry name" value="EamA_dom"/>
</dbReference>
<feature type="transmembrane region" description="Helical" evidence="1">
    <location>
        <begin position="190"/>
        <end position="215"/>
    </location>
</feature>
<feature type="transmembrane region" description="Helical" evidence="1">
    <location>
        <begin position="255"/>
        <end position="276"/>
    </location>
</feature>
<gene>
    <name evidence="3" type="ORF">GCM10008927_20270</name>
</gene>
<keyword evidence="1" id="KW-0812">Transmembrane</keyword>
<keyword evidence="4" id="KW-1185">Reference proteome</keyword>
<dbReference type="SUPFAM" id="SSF103481">
    <property type="entry name" value="Multidrug resistance efflux transporter EmrE"/>
    <property type="match status" value="2"/>
</dbReference>
<dbReference type="RefSeq" id="WP_189640612.1">
    <property type="nucleotide sequence ID" value="NZ_BMZF01000005.1"/>
</dbReference>